<dbReference type="SMART" id="SM00233">
    <property type="entry name" value="PH"/>
    <property type="match status" value="1"/>
</dbReference>
<dbReference type="Proteomes" id="UP000694941">
    <property type="component" value="Unplaced"/>
</dbReference>
<protein>
    <submittedName>
        <fullName evidence="8 9">Ventricular zone-expressed PH domain-containing protein homolog 1-like</fullName>
    </submittedName>
</protein>
<organism evidence="7 9">
    <name type="scientific">Limulus polyphemus</name>
    <name type="common">Atlantic horseshoe crab</name>
    <dbReference type="NCBI Taxonomy" id="6850"/>
    <lineage>
        <taxon>Eukaryota</taxon>
        <taxon>Metazoa</taxon>
        <taxon>Ecdysozoa</taxon>
        <taxon>Arthropoda</taxon>
        <taxon>Chelicerata</taxon>
        <taxon>Merostomata</taxon>
        <taxon>Xiphosura</taxon>
        <taxon>Limulidae</taxon>
        <taxon>Limulus</taxon>
    </lineage>
</organism>
<feature type="compositionally biased region" description="Low complexity" evidence="5">
    <location>
        <begin position="590"/>
        <end position="649"/>
    </location>
</feature>
<gene>
    <name evidence="8 9" type="primary">LOC106467724</name>
</gene>
<dbReference type="InterPro" id="IPR039888">
    <property type="entry name" value="Melted-like"/>
</dbReference>
<feature type="domain" description="PH" evidence="6">
    <location>
        <begin position="839"/>
        <end position="938"/>
    </location>
</feature>
<dbReference type="Gene3D" id="2.30.29.30">
    <property type="entry name" value="Pleckstrin-homology domain (PH domain)/Phosphotyrosine-binding domain (PTB)"/>
    <property type="match status" value="1"/>
</dbReference>
<feature type="compositionally biased region" description="Polar residues" evidence="5">
    <location>
        <begin position="650"/>
        <end position="659"/>
    </location>
</feature>
<evidence type="ECO:0000256" key="4">
    <source>
        <dbReference type="ARBA" id="ARBA00023136"/>
    </source>
</evidence>
<dbReference type="Pfam" id="PF00169">
    <property type="entry name" value="PH"/>
    <property type="match status" value="1"/>
</dbReference>
<keyword evidence="7" id="KW-1185">Reference proteome</keyword>
<evidence type="ECO:0000259" key="6">
    <source>
        <dbReference type="PROSITE" id="PS50003"/>
    </source>
</evidence>
<dbReference type="PANTHER" id="PTHR21630">
    <property type="entry name" value="VEPH-A/MELTED"/>
    <property type="match status" value="1"/>
</dbReference>
<keyword evidence="3" id="KW-1003">Cell membrane</keyword>
<feature type="region of interest" description="Disordered" evidence="5">
    <location>
        <begin position="549"/>
        <end position="659"/>
    </location>
</feature>
<proteinExistence type="inferred from homology"/>
<evidence type="ECO:0000256" key="1">
    <source>
        <dbReference type="ARBA" id="ARBA00004413"/>
    </source>
</evidence>
<evidence type="ECO:0000256" key="2">
    <source>
        <dbReference type="ARBA" id="ARBA00010187"/>
    </source>
</evidence>
<keyword evidence="4" id="KW-0472">Membrane</keyword>
<evidence type="ECO:0000313" key="8">
    <source>
        <dbReference type="RefSeq" id="XP_013783553.1"/>
    </source>
</evidence>
<evidence type="ECO:0000256" key="3">
    <source>
        <dbReference type="ARBA" id="ARBA00022475"/>
    </source>
</evidence>
<dbReference type="PROSITE" id="PS50003">
    <property type="entry name" value="PH_DOMAIN"/>
    <property type="match status" value="1"/>
</dbReference>
<evidence type="ECO:0000256" key="5">
    <source>
        <dbReference type="SAM" id="MobiDB-lite"/>
    </source>
</evidence>
<dbReference type="CDD" id="cd01264">
    <property type="entry name" value="PH_MELT_VEPH1"/>
    <property type="match status" value="1"/>
</dbReference>
<dbReference type="InterPro" id="IPR016024">
    <property type="entry name" value="ARM-type_fold"/>
</dbReference>
<comment type="subcellular location">
    <subcellularLocation>
        <location evidence="1">Cell membrane</location>
        <topology evidence="1">Peripheral membrane protein</topology>
        <orientation evidence="1">Cytoplasmic side</orientation>
    </subcellularLocation>
</comment>
<dbReference type="PANTHER" id="PTHR21630:SF10">
    <property type="entry name" value="VENTRICULAR ZONE-EXPRESSED PH DOMAIN-CONTAINING PROTEIN HOMOLOG 1"/>
    <property type="match status" value="1"/>
</dbReference>
<name>A0ABM1T6X0_LIMPO</name>
<comment type="similarity">
    <text evidence="2">Belongs to the MELT/VEPH family.</text>
</comment>
<dbReference type="SUPFAM" id="SSF48371">
    <property type="entry name" value="ARM repeat"/>
    <property type="match status" value="1"/>
</dbReference>
<sequence>MHELFAQVLNNRDLSRAGDLFSLDDQSIVGDLSEVLSKIQEISSASEFILNGNNQSVVEICINRVTSAIRDTGTIEKHAPALVSLLESCLNHDLRPSSKDEDPPHAKIASEIVNCIFLNYSRKPVMKLLLPVAVKFLHRGNKELRRNLSSYLSLAANNNAELLAPHIQPIIDSVISGNYLLVKVLPQIYAVNKEPIHDHVMALVSLLPLCENSEKIILLKLFSLIAKNKPSLLESNLPQLSECLTISSCVMCVLQIFLDMAAIRPLPFTEHQQKMKAVGEQQPGSLPLVARILGIIGKLSLERGKDCLDYLVAQLAKTDHSSLHALLREIKGITEVYPVLLPRYLPDICSQAEGSTSTARWYIQELKADYANPNRHQHHLNQTSGGITIVRVGGSKQDLVAMTTSTNSIVTTLCTTTVMSVTTPITSTKSGMQSNVAGLSRESRGNIANSKHSLVTVPERRSLSQLLSNQPMNRSLSRLSTAGGIMVHHSNGRLSSPTGRAVSMTKLSSGSGVNKSFTALNNRHTVASQTSRITSGGVTITTSATTAKQKSFSGSIPVLEEESHSKMTVSITSSTVKSDSTGETPSFHPSHCSSATSATSHFAATSHSIGGSPEPSSPSSTTSPSSGSMYSKTLKTRNSSTSVTVITNSGNRSPSGTQRISVFEPSPMRDAIQHFCKKHLDKIKSYMQHVFVKIPLPVKCVIEERKAKKHAKLHFACQGRGEHCLYNKTYFIMKTKNPRIWIHLMFLALQARAPSALSSRETSVSSLRNCWDTLKVDNKTFLTLVTSAFPSAKDQDLLISELRNNRFFDVFEYNAPKNLWGCFLCNHPDRAMGFLQDSEPVIEGQLKEKKAKWKIFRRWRTRYFTLSGAHLSYRDSEKDKEVQPIEVSQIRSVRAISSRGRSIPKAFEIFTNDKTYVLKAKDSRNTEQWVQCLSIAMAHSQARVAL</sequence>
<reference evidence="8 9" key="1">
    <citation type="submission" date="2025-05" db="UniProtKB">
        <authorList>
            <consortium name="RefSeq"/>
        </authorList>
    </citation>
    <scope>IDENTIFICATION</scope>
    <source>
        <tissue evidence="8 9">Muscle</tissue>
    </source>
</reference>
<dbReference type="RefSeq" id="XP_013783553.1">
    <property type="nucleotide sequence ID" value="XM_013928099.2"/>
</dbReference>
<dbReference type="GeneID" id="106467724"/>
<dbReference type="InterPro" id="IPR001849">
    <property type="entry name" value="PH_domain"/>
</dbReference>
<dbReference type="SUPFAM" id="SSF50729">
    <property type="entry name" value="PH domain-like"/>
    <property type="match status" value="1"/>
</dbReference>
<feature type="compositionally biased region" description="Polar residues" evidence="5">
    <location>
        <begin position="566"/>
        <end position="584"/>
    </location>
</feature>
<accession>A0ABM1T6X0</accession>
<dbReference type="RefSeq" id="XP_022251626.1">
    <property type="nucleotide sequence ID" value="XM_022395918.1"/>
</dbReference>
<evidence type="ECO:0000313" key="9">
    <source>
        <dbReference type="RefSeq" id="XP_022251626.1"/>
    </source>
</evidence>
<evidence type="ECO:0000313" key="7">
    <source>
        <dbReference type="Proteomes" id="UP000694941"/>
    </source>
</evidence>
<dbReference type="InterPro" id="IPR011993">
    <property type="entry name" value="PH-like_dom_sf"/>
</dbReference>